<dbReference type="STRING" id="1294273.roselon_00995"/>
<keyword evidence="6" id="KW-1185">Reference proteome</keyword>
<proteinExistence type="predicted"/>
<dbReference type="Gene3D" id="1.10.10.10">
    <property type="entry name" value="Winged helix-like DNA-binding domain superfamily/Winged helix DNA-binding domain"/>
    <property type="match status" value="1"/>
</dbReference>
<dbReference type="HOGENOM" id="CLU_083287_8_0_5"/>
<dbReference type="Pfam" id="PF12802">
    <property type="entry name" value="MarR_2"/>
    <property type="match status" value="1"/>
</dbReference>
<sequence length="143" mass="16366">MSDPFKLDDFLPYRLSVLAGRLSREYSQVYREKFGIGRAEWRVIAHLSQETAVSIREIHQRVDMDKSKVSRAAARLEEAGIITKRVNTNDRRLVELSLTQTGQEMMQALEPLAHAFEAEIRDRLGPDADGFLSGVERLLQHKD</sequence>
<reference evidence="5 6" key="1">
    <citation type="submission" date="2013-03" db="EMBL/GenBank/DDBJ databases">
        <authorList>
            <person name="Fiebig A."/>
            <person name="Goeker M."/>
            <person name="Klenk H.-P.P."/>
        </authorList>
    </citation>
    <scope>NUCLEOTIDE SEQUENCE [LARGE SCALE GENOMIC DNA]</scope>
    <source>
        <strain evidence="6">DSM 19469</strain>
    </source>
</reference>
<dbReference type="AlphaFoldDB" id="W8SLI3"/>
<dbReference type="PRINTS" id="PR00598">
    <property type="entry name" value="HTHMARR"/>
</dbReference>
<name>W8SLI3_9RHOB</name>
<evidence type="ECO:0000256" key="2">
    <source>
        <dbReference type="ARBA" id="ARBA00023125"/>
    </source>
</evidence>
<dbReference type="OrthoDB" id="8906692at2"/>
<gene>
    <name evidence="5" type="ORF">roselon_00995</name>
</gene>
<dbReference type="KEGG" id="red:roselon_00995"/>
<keyword evidence="1" id="KW-0805">Transcription regulation</keyword>
<dbReference type="PANTHER" id="PTHR42756">
    <property type="entry name" value="TRANSCRIPTIONAL REGULATOR, MARR"/>
    <property type="match status" value="1"/>
</dbReference>
<dbReference type="Proteomes" id="UP000019593">
    <property type="component" value="Chromosome"/>
</dbReference>
<dbReference type="PANTHER" id="PTHR42756:SF1">
    <property type="entry name" value="TRANSCRIPTIONAL REPRESSOR OF EMRAB OPERON"/>
    <property type="match status" value="1"/>
</dbReference>
<dbReference type="SUPFAM" id="SSF46785">
    <property type="entry name" value="Winged helix' DNA-binding domain"/>
    <property type="match status" value="1"/>
</dbReference>
<feature type="domain" description="HTH marR-type" evidence="4">
    <location>
        <begin position="8"/>
        <end position="143"/>
    </location>
</feature>
<evidence type="ECO:0000313" key="6">
    <source>
        <dbReference type="Proteomes" id="UP000019593"/>
    </source>
</evidence>
<dbReference type="InterPro" id="IPR036388">
    <property type="entry name" value="WH-like_DNA-bd_sf"/>
</dbReference>
<dbReference type="GO" id="GO:0003700">
    <property type="term" value="F:DNA-binding transcription factor activity"/>
    <property type="evidence" value="ECO:0007669"/>
    <property type="project" value="InterPro"/>
</dbReference>
<evidence type="ECO:0000259" key="4">
    <source>
        <dbReference type="PROSITE" id="PS50995"/>
    </source>
</evidence>
<dbReference type="GO" id="GO:0003677">
    <property type="term" value="F:DNA binding"/>
    <property type="evidence" value="ECO:0007669"/>
    <property type="project" value="UniProtKB-KW"/>
</dbReference>
<evidence type="ECO:0000256" key="3">
    <source>
        <dbReference type="ARBA" id="ARBA00023163"/>
    </source>
</evidence>
<dbReference type="eggNOG" id="COG1846">
    <property type="taxonomic scope" value="Bacteria"/>
</dbReference>
<dbReference type="InterPro" id="IPR036390">
    <property type="entry name" value="WH_DNA-bd_sf"/>
</dbReference>
<dbReference type="PROSITE" id="PS50995">
    <property type="entry name" value="HTH_MARR_2"/>
    <property type="match status" value="1"/>
</dbReference>
<protein>
    <submittedName>
        <fullName evidence="5">Transcriptional regulator, MarR family</fullName>
    </submittedName>
</protein>
<dbReference type="SMART" id="SM00347">
    <property type="entry name" value="HTH_MARR"/>
    <property type="match status" value="1"/>
</dbReference>
<dbReference type="EMBL" id="CP004372">
    <property type="protein sequence ID" value="AHM03395.1"/>
    <property type="molecule type" value="Genomic_DNA"/>
</dbReference>
<evidence type="ECO:0000256" key="1">
    <source>
        <dbReference type="ARBA" id="ARBA00023015"/>
    </source>
</evidence>
<dbReference type="InterPro" id="IPR000835">
    <property type="entry name" value="HTH_MarR-typ"/>
</dbReference>
<dbReference type="PATRIC" id="fig|1294273.3.peg.975"/>
<accession>W8SLI3</accession>
<organism evidence="5 6">
    <name type="scientific">Roseicyclus elongatus DSM 19469</name>
    <dbReference type="NCBI Taxonomy" id="1294273"/>
    <lineage>
        <taxon>Bacteria</taxon>
        <taxon>Pseudomonadati</taxon>
        <taxon>Pseudomonadota</taxon>
        <taxon>Alphaproteobacteria</taxon>
        <taxon>Rhodobacterales</taxon>
        <taxon>Roseobacteraceae</taxon>
        <taxon>Roseicyclus</taxon>
    </lineage>
</organism>
<keyword evidence="2" id="KW-0238">DNA-binding</keyword>
<keyword evidence="3" id="KW-0804">Transcription</keyword>
<evidence type="ECO:0000313" key="5">
    <source>
        <dbReference type="EMBL" id="AHM03395.1"/>
    </source>
</evidence>
<dbReference type="RefSeq" id="WP_025311268.1">
    <property type="nucleotide sequence ID" value="NZ_CP004372.1"/>
</dbReference>